<reference evidence="2" key="1">
    <citation type="journal article" date="2021" name="Front. Plant Sci.">
        <title>Chromosome-Scale Genome Assembly for Chinese Sour Jujube and Insights Into Its Genome Evolution and Domestication Signature.</title>
        <authorList>
            <person name="Shen L.-Y."/>
            <person name="Luo H."/>
            <person name="Wang X.-L."/>
            <person name="Wang X.-M."/>
            <person name="Qiu X.-J."/>
            <person name="Liu H."/>
            <person name="Zhou S.-S."/>
            <person name="Jia K.-H."/>
            <person name="Nie S."/>
            <person name="Bao Y.-T."/>
            <person name="Zhang R.-G."/>
            <person name="Yun Q.-Z."/>
            <person name="Chai Y.-H."/>
            <person name="Lu J.-Y."/>
            <person name="Li Y."/>
            <person name="Zhao S.-W."/>
            <person name="Mao J.-F."/>
            <person name="Jia S.-G."/>
            <person name="Mao Y.-M."/>
        </authorList>
    </citation>
    <scope>NUCLEOTIDE SEQUENCE</scope>
    <source>
        <strain evidence="2">AT0</strain>
        <tissue evidence="2">Leaf</tissue>
    </source>
</reference>
<protein>
    <submittedName>
        <fullName evidence="2">Uncharacterized protein</fullName>
    </submittedName>
</protein>
<feature type="compositionally biased region" description="Basic and acidic residues" evidence="1">
    <location>
        <begin position="56"/>
        <end position="71"/>
    </location>
</feature>
<sequence length="96" mass="10766">MVSKESADGANRVSTRHLLPQGQPKIFFSSECGQDDENRRGGYPPSTSRPVYLGWETKKDQDGNEDVKADVKEEDEEDEFEKRVGEVLASGEFQIS</sequence>
<feature type="region of interest" description="Disordered" evidence="1">
    <location>
        <begin position="1"/>
        <end position="83"/>
    </location>
</feature>
<dbReference type="Proteomes" id="UP000813462">
    <property type="component" value="Unassembled WGS sequence"/>
</dbReference>
<accession>A0A978VLX2</accession>
<evidence type="ECO:0000256" key="1">
    <source>
        <dbReference type="SAM" id="MobiDB-lite"/>
    </source>
</evidence>
<evidence type="ECO:0000313" key="3">
    <source>
        <dbReference type="Proteomes" id="UP000813462"/>
    </source>
</evidence>
<comment type="caution">
    <text evidence="2">The sequence shown here is derived from an EMBL/GenBank/DDBJ whole genome shotgun (WGS) entry which is preliminary data.</text>
</comment>
<gene>
    <name evidence="2" type="ORF">FEM48_Zijuj04G0200500</name>
</gene>
<evidence type="ECO:0000313" key="2">
    <source>
        <dbReference type="EMBL" id="KAH7534091.1"/>
    </source>
</evidence>
<dbReference type="AlphaFoldDB" id="A0A978VLX2"/>
<proteinExistence type="predicted"/>
<name>A0A978VLX2_ZIZJJ</name>
<organism evidence="2 3">
    <name type="scientific">Ziziphus jujuba var. spinosa</name>
    <dbReference type="NCBI Taxonomy" id="714518"/>
    <lineage>
        <taxon>Eukaryota</taxon>
        <taxon>Viridiplantae</taxon>
        <taxon>Streptophyta</taxon>
        <taxon>Embryophyta</taxon>
        <taxon>Tracheophyta</taxon>
        <taxon>Spermatophyta</taxon>
        <taxon>Magnoliopsida</taxon>
        <taxon>eudicotyledons</taxon>
        <taxon>Gunneridae</taxon>
        <taxon>Pentapetalae</taxon>
        <taxon>rosids</taxon>
        <taxon>fabids</taxon>
        <taxon>Rosales</taxon>
        <taxon>Rhamnaceae</taxon>
        <taxon>Paliureae</taxon>
        <taxon>Ziziphus</taxon>
    </lineage>
</organism>
<dbReference type="EMBL" id="JAEACU010000004">
    <property type="protein sequence ID" value="KAH7534091.1"/>
    <property type="molecule type" value="Genomic_DNA"/>
</dbReference>